<dbReference type="InterPro" id="IPR015422">
    <property type="entry name" value="PyrdxlP-dep_Trfase_small"/>
</dbReference>
<comment type="caution">
    <text evidence="13">The sequence shown here is derived from an EMBL/GenBank/DDBJ whole genome shotgun (WGS) entry which is preliminary data.</text>
</comment>
<dbReference type="InterPro" id="IPR010961">
    <property type="entry name" value="4pyrrol_synth_NH2levulA_synth"/>
</dbReference>
<keyword evidence="6" id="KW-0663">Pyridoxal phosphate</keyword>
<keyword evidence="7 9" id="KW-0238">DNA-binding</keyword>
<dbReference type="InterPro" id="IPR015118">
    <property type="entry name" value="5aminolev_synth_preseq"/>
</dbReference>
<name>W3VVA4_MOEAP</name>
<dbReference type="CDD" id="cd06454">
    <property type="entry name" value="KBL_like"/>
    <property type="match status" value="1"/>
</dbReference>
<feature type="domain" description="Aminotransferase class I/classII large" evidence="11">
    <location>
        <begin position="429"/>
        <end position="789"/>
    </location>
</feature>
<organism evidence="13 14">
    <name type="scientific">Moesziomyces aphidis</name>
    <name type="common">Pseudozyma aphidis</name>
    <dbReference type="NCBI Taxonomy" id="84754"/>
    <lineage>
        <taxon>Eukaryota</taxon>
        <taxon>Fungi</taxon>
        <taxon>Dikarya</taxon>
        <taxon>Basidiomycota</taxon>
        <taxon>Ustilaginomycotina</taxon>
        <taxon>Ustilaginomycetes</taxon>
        <taxon>Ustilaginales</taxon>
        <taxon>Ustilaginaceae</taxon>
        <taxon>Moesziomyces</taxon>
    </lineage>
</organism>
<dbReference type="OrthoDB" id="10263824at2759"/>
<gene>
    <name evidence="13" type="ORF">PaG_00169</name>
</gene>
<dbReference type="InterPro" id="IPR015421">
    <property type="entry name" value="PyrdxlP-dep_Trfase_major"/>
</dbReference>
<dbReference type="NCBIfam" id="TIGR01821">
    <property type="entry name" value="5aminolev_synth"/>
    <property type="match status" value="1"/>
</dbReference>
<feature type="region of interest" description="Disordered" evidence="10">
    <location>
        <begin position="345"/>
        <end position="379"/>
    </location>
</feature>
<evidence type="ECO:0000256" key="6">
    <source>
        <dbReference type="ARBA" id="ARBA00022898"/>
    </source>
</evidence>
<evidence type="ECO:0000259" key="12">
    <source>
        <dbReference type="Pfam" id="PF09029"/>
    </source>
</evidence>
<dbReference type="PANTHER" id="PTHR13693">
    <property type="entry name" value="CLASS II AMINOTRANSFERASE/8-AMINO-7-OXONONANOATE SYNTHASE"/>
    <property type="match status" value="1"/>
</dbReference>
<evidence type="ECO:0000256" key="7">
    <source>
        <dbReference type="ARBA" id="ARBA00023125"/>
    </source>
</evidence>
<dbReference type="FunFam" id="2.40.50.140:FF:000710">
    <property type="match status" value="1"/>
</dbReference>
<dbReference type="SUPFAM" id="SSF53383">
    <property type="entry name" value="PLP-dependent transferases"/>
    <property type="match status" value="1"/>
</dbReference>
<dbReference type="InterPro" id="IPR012340">
    <property type="entry name" value="NA-bd_OB-fold"/>
</dbReference>
<dbReference type="PANTHER" id="PTHR13693:SF102">
    <property type="entry name" value="2-AMINO-3-KETOBUTYRATE COENZYME A LIGASE, MITOCHONDRIAL"/>
    <property type="match status" value="1"/>
</dbReference>
<evidence type="ECO:0000256" key="3">
    <source>
        <dbReference type="ARBA" id="ARBA00008392"/>
    </source>
</evidence>
<evidence type="ECO:0000256" key="5">
    <source>
        <dbReference type="ARBA" id="ARBA00022679"/>
    </source>
</evidence>
<evidence type="ECO:0000313" key="14">
    <source>
        <dbReference type="Proteomes" id="UP000019462"/>
    </source>
</evidence>
<dbReference type="InterPro" id="IPR050087">
    <property type="entry name" value="AON_synthase_class-II"/>
</dbReference>
<comment type="cofactor">
    <cofactor evidence="1">
        <name>pyridoxal 5'-phosphate</name>
        <dbReference type="ChEBI" id="CHEBI:597326"/>
    </cofactor>
</comment>
<evidence type="ECO:0000256" key="8">
    <source>
        <dbReference type="ARBA" id="ARBA00023315"/>
    </source>
</evidence>
<evidence type="ECO:0000313" key="13">
    <source>
        <dbReference type="EMBL" id="ETS65435.1"/>
    </source>
</evidence>
<dbReference type="InterPro" id="IPR015424">
    <property type="entry name" value="PyrdxlP-dep_Trfase"/>
</dbReference>
<dbReference type="CDD" id="cd04496">
    <property type="entry name" value="SSB_OBF"/>
    <property type="match status" value="1"/>
</dbReference>
<protein>
    <recommendedName>
        <fullName evidence="4">5-aminolevulinate synthase, mitochondrial</fullName>
    </recommendedName>
</protein>
<evidence type="ECO:0000259" key="11">
    <source>
        <dbReference type="Pfam" id="PF00155"/>
    </source>
</evidence>
<comment type="function">
    <text evidence="2">Catalyzes the synthesis of 5-aminolevulinate (ALA) from succinyl-CoA and glycine, the first and rate-limiting step in heme biosynthesis.</text>
</comment>
<dbReference type="Pfam" id="PF00436">
    <property type="entry name" value="SSB"/>
    <property type="match status" value="1"/>
</dbReference>
<proteinExistence type="inferred from homology"/>
<comment type="similarity">
    <text evidence="3">Belongs to the class-II pyridoxal-phosphate-dependent aminotransferase family.</text>
</comment>
<dbReference type="GO" id="GO:0003870">
    <property type="term" value="F:5-aminolevulinate synthase activity"/>
    <property type="evidence" value="ECO:0007669"/>
    <property type="project" value="InterPro"/>
</dbReference>
<dbReference type="Pfam" id="PF09029">
    <property type="entry name" value="Preseq_ALAS"/>
    <property type="match status" value="1"/>
</dbReference>
<dbReference type="GO" id="GO:0006783">
    <property type="term" value="P:heme biosynthetic process"/>
    <property type="evidence" value="ECO:0007669"/>
    <property type="project" value="TreeGrafter"/>
</dbReference>
<dbReference type="SUPFAM" id="SSF50249">
    <property type="entry name" value="Nucleic acid-binding proteins"/>
    <property type="match status" value="1"/>
</dbReference>
<keyword evidence="5" id="KW-0808">Transferase</keyword>
<dbReference type="InterPro" id="IPR004839">
    <property type="entry name" value="Aminotransferase_I/II_large"/>
</dbReference>
<dbReference type="PROSITE" id="PS50935">
    <property type="entry name" value="SSB"/>
    <property type="match status" value="1"/>
</dbReference>
<dbReference type="GO" id="GO:0005759">
    <property type="term" value="C:mitochondrial matrix"/>
    <property type="evidence" value="ECO:0007669"/>
    <property type="project" value="InterPro"/>
</dbReference>
<dbReference type="InterPro" id="IPR000424">
    <property type="entry name" value="Primosome_PriB/ssb"/>
</dbReference>
<evidence type="ECO:0000256" key="4">
    <source>
        <dbReference type="ARBA" id="ARBA00019560"/>
    </source>
</evidence>
<dbReference type="AlphaFoldDB" id="W3VVA4"/>
<dbReference type="HOGENOM" id="CLU_015846_6_0_1"/>
<keyword evidence="14" id="KW-1185">Reference proteome</keyword>
<evidence type="ECO:0000256" key="2">
    <source>
        <dbReference type="ARBA" id="ARBA00003076"/>
    </source>
</evidence>
<dbReference type="Pfam" id="PF00155">
    <property type="entry name" value="Aminotran_1_2"/>
    <property type="match status" value="1"/>
</dbReference>
<dbReference type="GO" id="GO:0003697">
    <property type="term" value="F:single-stranded DNA binding"/>
    <property type="evidence" value="ECO:0007669"/>
    <property type="project" value="InterPro"/>
</dbReference>
<dbReference type="EMBL" id="AWNI01000001">
    <property type="protein sequence ID" value="ETS65435.1"/>
    <property type="molecule type" value="Genomic_DNA"/>
</dbReference>
<dbReference type="Gene3D" id="3.90.1150.10">
    <property type="entry name" value="Aspartate Aminotransferase, domain 1"/>
    <property type="match status" value="1"/>
</dbReference>
<accession>W3VVA4</accession>
<dbReference type="Gene3D" id="2.40.50.140">
    <property type="entry name" value="Nucleic acid-binding proteins"/>
    <property type="match status" value="1"/>
</dbReference>
<reference evidence="13 14" key="1">
    <citation type="journal article" date="2014" name="Genome Announc.">
        <title>Genome sequence of the basidiomycetous fungus Pseudozyma aphidis DSM70725, an efficient producer of biosurfactant mannosylerythritol lipids.</title>
        <authorList>
            <person name="Lorenz S."/>
            <person name="Guenther M."/>
            <person name="Grumaz C."/>
            <person name="Rupp S."/>
            <person name="Zibek S."/>
            <person name="Sohn K."/>
        </authorList>
    </citation>
    <scope>NUCLEOTIDE SEQUENCE [LARGE SCALE GENOMIC DNA]</scope>
    <source>
        <strain evidence="14">ATCC 32657 / CBS 517.83 / DSM 70725 / JCM 10318 / NBRC 10182 / NRRL Y-7954 / St-0401</strain>
    </source>
</reference>
<dbReference type="Proteomes" id="UP000019462">
    <property type="component" value="Unassembled WGS sequence"/>
</dbReference>
<dbReference type="FunFam" id="3.40.640.10:FF:000006">
    <property type="entry name" value="5-aminolevulinate synthase, mitochondrial"/>
    <property type="match status" value="1"/>
</dbReference>
<sequence length="872" mass="94648">MFSLSTRQTLLRGTRMLSTSAVRNDLARMQVLGRLAADPEIKTTKNGKDYVRYTVATSDPPTGPVEEGERPETTTSYHRFYVFGDRGVDRMKNIKKGYRVLVDAEFRIERTPAEADQPARDTLLALHRAQKAHFAHGFLPLPNFIASACSLTSRHLRTSFLSPTLPTYLHRVQADTMDRSLCPLRQIRQACPYMGRVSMPQLRQMSTTLLHPGGPTRLVTQAQQCPVMSQSLAIKAEQNSGAAANTFTPTFGASGSSFLAMAAKPTAAAAAGCPFSAQMNGGAAQQVRHYVSRSEAARAAVAQPDDIERLHAKEGIKLDDQANVDKCPHARKLAEAAAAATAAAAAGDSLPQHQRRKSIKNKQVRTPGSGLGMHPDPEPHNRPGFHYEQFYHDQLQAKHADKSYRYFNNINRLAGNAPRGHLSAEADEITVWCANDYQNMSRHPAVLQAMKETLDKYGAGAGGTRNIAGHNRHVETVEQTLAQLHRKDAALVFGSCYAANDATLTILGSKLPDCVILSDASNHASMIQGIKHSGAKKVIYKHNDMHDLEAKLQALPVDVPKIIAFESVYSMCGTVGPIEKTIELAEKYGAITFLDEVHAVGMYGPRGAGVAEHLDWDAQVAQGHKPGLLKGSVMDRIDIITGTLGKAYGNVGGYIAGSNRFVDLIRCFAPQFIFSTTLPPAVLTGANKAIEVLMQSNDSRILQQLRTRETKDKLIAAGIPLQHNPSHIVPVLVGDASKAKAASDMLLEEFGCYVQPINFPTVARGLERLRVTPTPGHTSEDVDHLVYALTEIWKHLGLRTVADLRAAPEGQDALADLFKASEKTARENPLWTDKLLGLDELKAQVQANGFERRAGVQVADAAAAAPRAGAAA</sequence>
<evidence type="ECO:0000256" key="10">
    <source>
        <dbReference type="SAM" id="MobiDB-lite"/>
    </source>
</evidence>
<keyword evidence="8" id="KW-0012">Acyltransferase</keyword>
<evidence type="ECO:0000256" key="9">
    <source>
        <dbReference type="PROSITE-ProRule" id="PRU00252"/>
    </source>
</evidence>
<evidence type="ECO:0000256" key="1">
    <source>
        <dbReference type="ARBA" id="ARBA00001933"/>
    </source>
</evidence>
<dbReference type="GO" id="GO:0030170">
    <property type="term" value="F:pyridoxal phosphate binding"/>
    <property type="evidence" value="ECO:0007669"/>
    <property type="project" value="InterPro"/>
</dbReference>
<dbReference type="Gene3D" id="3.40.640.10">
    <property type="entry name" value="Type I PLP-dependent aspartate aminotransferase-like (Major domain)"/>
    <property type="match status" value="1"/>
</dbReference>
<feature type="compositionally biased region" description="Basic residues" evidence="10">
    <location>
        <begin position="353"/>
        <end position="363"/>
    </location>
</feature>
<feature type="domain" description="5-aminolevulinate synthase presequence" evidence="12">
    <location>
        <begin position="200"/>
        <end position="288"/>
    </location>
</feature>